<protein>
    <submittedName>
        <fullName evidence="1">Uncharacterized protein</fullName>
    </submittedName>
</protein>
<dbReference type="Proteomes" id="UP000028878">
    <property type="component" value="Unassembled WGS sequence"/>
</dbReference>
<keyword evidence="2" id="KW-1185">Reference proteome</keyword>
<evidence type="ECO:0000313" key="1">
    <source>
        <dbReference type="EMBL" id="CDN87331.1"/>
    </source>
</evidence>
<reference evidence="2" key="1">
    <citation type="submission" date="2014-11" db="EMBL/GenBank/DDBJ databases">
        <title>Draft genome sequence of Hydrogenophaga intermedia S1.</title>
        <authorList>
            <person name="Gan H.M."/>
            <person name="Chew T.H."/>
            <person name="Stolz A."/>
        </authorList>
    </citation>
    <scope>NUCLEOTIDE SEQUENCE [LARGE SCALE GENOMIC DNA]</scope>
    <source>
        <strain evidence="2">S1</strain>
    </source>
</reference>
<dbReference type="RefSeq" id="WP_035621201.1">
    <property type="nucleotide sequence ID" value="NZ_CCAE010000010.1"/>
</dbReference>
<gene>
    <name evidence="1" type="ORF">BN948_01751</name>
</gene>
<accession>A0A1L1PRW0</accession>
<proteinExistence type="predicted"/>
<dbReference type="AlphaFoldDB" id="A0A1L1PRW0"/>
<evidence type="ECO:0000313" key="2">
    <source>
        <dbReference type="Proteomes" id="UP000028878"/>
    </source>
</evidence>
<dbReference type="EMBL" id="CCAE010000010">
    <property type="protein sequence ID" value="CDN87331.1"/>
    <property type="molecule type" value="Genomic_DNA"/>
</dbReference>
<sequence>MSINRPRGGFVNADATAPALRYEPVIKADQSLPGGPCRGLLVGGAGTANLMDASGEIRANVPLQQGFNPLQAQQVRTGGTATDIWALY</sequence>
<name>A0A1L1PRW0_HYDIT</name>
<organism evidence="1 2">
    <name type="scientific">Hydrogenophaga intermedia</name>
    <dbReference type="NCBI Taxonomy" id="65786"/>
    <lineage>
        <taxon>Bacteria</taxon>
        <taxon>Pseudomonadati</taxon>
        <taxon>Pseudomonadota</taxon>
        <taxon>Betaproteobacteria</taxon>
        <taxon>Burkholderiales</taxon>
        <taxon>Comamonadaceae</taxon>
        <taxon>Hydrogenophaga</taxon>
    </lineage>
</organism>